<dbReference type="Proteomes" id="UP000568063">
    <property type="component" value="Unassembled WGS sequence"/>
</dbReference>
<evidence type="ECO:0000313" key="2">
    <source>
        <dbReference type="EMBL" id="MBA2860941.1"/>
    </source>
</evidence>
<dbReference type="Gene3D" id="1.10.10.10">
    <property type="entry name" value="Winged helix-like DNA-binding domain superfamily/Winged helix DNA-binding domain"/>
    <property type="match status" value="1"/>
</dbReference>
<proteinExistence type="predicted"/>
<dbReference type="EMBL" id="JACHEC010000002">
    <property type="protein sequence ID" value="MBB6401607.1"/>
    <property type="molecule type" value="Genomic_DNA"/>
</dbReference>
<evidence type="ECO:0000259" key="1">
    <source>
        <dbReference type="Pfam" id="PF13601"/>
    </source>
</evidence>
<dbReference type="GO" id="GO:0003677">
    <property type="term" value="F:DNA binding"/>
    <property type="evidence" value="ECO:0007669"/>
    <property type="project" value="UniProtKB-KW"/>
</dbReference>
<dbReference type="InterPro" id="IPR036390">
    <property type="entry name" value="WH_DNA-bd_sf"/>
</dbReference>
<feature type="domain" description="Winged helix DNA-binding" evidence="1">
    <location>
        <begin position="14"/>
        <end position="82"/>
    </location>
</feature>
<gene>
    <name evidence="2" type="ORF">HNP91_001773</name>
    <name evidence="3" type="ORF">HNP92_000912</name>
</gene>
<protein>
    <submittedName>
        <fullName evidence="2">DNA-binding HxlR family transcriptional regulator</fullName>
    </submittedName>
</protein>
<dbReference type="InterPro" id="IPR036388">
    <property type="entry name" value="WH-like_DNA-bd_sf"/>
</dbReference>
<dbReference type="InterPro" id="IPR027395">
    <property type="entry name" value="WH_DNA-bd_dom"/>
</dbReference>
<evidence type="ECO:0000313" key="4">
    <source>
        <dbReference type="Proteomes" id="UP000536195"/>
    </source>
</evidence>
<dbReference type="EMBL" id="JACDUM010000004">
    <property type="protein sequence ID" value="MBA2860941.1"/>
    <property type="molecule type" value="Genomic_DNA"/>
</dbReference>
<keyword evidence="2" id="KW-0238">DNA-binding</keyword>
<sequence length="89" mass="10273">MILKILSKKHVKEILKTIESHKSIYYGQLKKETGLNSGNLSKLLNELLDFGFITKEEVPTDTKIINVYYDLTEKGKEALKVYEIIDRLS</sequence>
<dbReference type="AlphaFoldDB" id="A0A7J9PCR3"/>
<comment type="caution">
    <text evidence="2">The sequence shown here is derived from an EMBL/GenBank/DDBJ whole genome shotgun (WGS) entry which is preliminary data.</text>
</comment>
<dbReference type="Pfam" id="PF13601">
    <property type="entry name" value="HTH_34"/>
    <property type="match status" value="1"/>
</dbReference>
<dbReference type="SUPFAM" id="SSF46785">
    <property type="entry name" value="Winged helix' DNA-binding domain"/>
    <property type="match status" value="1"/>
</dbReference>
<accession>A0A7J9PCR3</accession>
<name>A0A7J9PCR3_METMI</name>
<evidence type="ECO:0000313" key="3">
    <source>
        <dbReference type="EMBL" id="MBB6401607.1"/>
    </source>
</evidence>
<dbReference type="Proteomes" id="UP000536195">
    <property type="component" value="Unassembled WGS sequence"/>
</dbReference>
<reference evidence="2 5" key="1">
    <citation type="submission" date="2020-07" db="EMBL/GenBank/DDBJ databases">
        <title>Genomic Encyclopedia of Type Strains, Phase IV (KMG-V): Genome sequencing to study the core and pangenomes of soil and plant-associated prokaryotes.</title>
        <authorList>
            <person name="Whitman W."/>
        </authorList>
    </citation>
    <scope>NUCLEOTIDE SEQUENCE [LARGE SCALE GENOMIC DNA]</scope>
    <source>
        <strain evidence="3 4">C11</strain>
        <strain evidence="2 5">C9</strain>
    </source>
</reference>
<dbReference type="RefSeq" id="WP_181522067.1">
    <property type="nucleotide sequence ID" value="NZ_JACDUM010000004.1"/>
</dbReference>
<organism evidence="2 5">
    <name type="scientific">Methanococcus maripaludis</name>
    <name type="common">Methanococcus deltae</name>
    <dbReference type="NCBI Taxonomy" id="39152"/>
    <lineage>
        <taxon>Archaea</taxon>
        <taxon>Methanobacteriati</taxon>
        <taxon>Methanobacteriota</taxon>
        <taxon>Methanomada group</taxon>
        <taxon>Methanococci</taxon>
        <taxon>Methanococcales</taxon>
        <taxon>Methanococcaceae</taxon>
        <taxon>Methanococcus</taxon>
    </lineage>
</organism>
<evidence type="ECO:0000313" key="5">
    <source>
        <dbReference type="Proteomes" id="UP000568063"/>
    </source>
</evidence>